<feature type="region of interest" description="Disordered" evidence="1">
    <location>
        <begin position="187"/>
        <end position="206"/>
    </location>
</feature>
<evidence type="ECO:0000256" key="1">
    <source>
        <dbReference type="SAM" id="MobiDB-lite"/>
    </source>
</evidence>
<accession>A0A1B0BFT2</accession>
<dbReference type="VEuPathDB" id="VectorBase:GPPI028644"/>
<dbReference type="Proteomes" id="UP000092460">
    <property type="component" value="Unassembled WGS sequence"/>
</dbReference>
<organism evidence="3 4">
    <name type="scientific">Glossina palpalis gambiensis</name>
    <dbReference type="NCBI Taxonomy" id="67801"/>
    <lineage>
        <taxon>Eukaryota</taxon>
        <taxon>Metazoa</taxon>
        <taxon>Ecdysozoa</taxon>
        <taxon>Arthropoda</taxon>
        <taxon>Hexapoda</taxon>
        <taxon>Insecta</taxon>
        <taxon>Pterygota</taxon>
        <taxon>Neoptera</taxon>
        <taxon>Endopterygota</taxon>
        <taxon>Diptera</taxon>
        <taxon>Brachycera</taxon>
        <taxon>Muscomorpha</taxon>
        <taxon>Hippoboscoidea</taxon>
        <taxon>Glossinidae</taxon>
        <taxon>Glossina</taxon>
    </lineage>
</organism>
<dbReference type="EnsemblMetazoa" id="GPPI028644-RA">
    <property type="protein sequence ID" value="GPPI028644-PA"/>
    <property type="gene ID" value="GPPI028644"/>
</dbReference>
<sequence>MRPNFFSDLPASFLLCSIAFCKACASASRADISRAFNSSSELVLRRAQSGNSFSGKNGVSVPVVPMQSLKSITLGPPEEGKRTPRTLLPAPTPALELLLENLKKKKNEHPLKCLHLPKSIRGVRSRCTCCSITQSPSLIPKNFKGFLLSSKGLPLKTTIICEFFIPDSTSQNALKFSNSKSSETSRKNILSVSVQQQPNDEKQKMRSRRMDYNYSASTCSSSHCLLETEFKIYNL</sequence>
<feature type="compositionally biased region" description="Polar residues" evidence="1">
    <location>
        <begin position="187"/>
        <end position="198"/>
    </location>
</feature>
<reference evidence="4" key="1">
    <citation type="submission" date="2015-01" db="EMBL/GenBank/DDBJ databases">
        <authorList>
            <person name="Aksoy S."/>
            <person name="Warren W."/>
            <person name="Wilson R.K."/>
        </authorList>
    </citation>
    <scope>NUCLEOTIDE SEQUENCE [LARGE SCALE GENOMIC DNA]</scope>
    <source>
        <strain evidence="4">IAEA</strain>
    </source>
</reference>
<feature type="chain" id="PRO_5008404910" description="Secreted protein" evidence="2">
    <location>
        <begin position="24"/>
        <end position="235"/>
    </location>
</feature>
<feature type="signal peptide" evidence="2">
    <location>
        <begin position="1"/>
        <end position="23"/>
    </location>
</feature>
<keyword evidence="2" id="KW-0732">Signal</keyword>
<protein>
    <recommendedName>
        <fullName evidence="5">Secreted protein</fullName>
    </recommendedName>
</protein>
<evidence type="ECO:0000313" key="3">
    <source>
        <dbReference type="EnsemblMetazoa" id="GPPI028644-PA"/>
    </source>
</evidence>
<name>A0A1B0BFT2_9MUSC</name>
<evidence type="ECO:0000256" key="2">
    <source>
        <dbReference type="SAM" id="SignalP"/>
    </source>
</evidence>
<dbReference type="AlphaFoldDB" id="A0A1B0BFT2"/>
<evidence type="ECO:0008006" key="5">
    <source>
        <dbReference type="Google" id="ProtNLM"/>
    </source>
</evidence>
<reference evidence="3" key="2">
    <citation type="submission" date="2020-05" db="UniProtKB">
        <authorList>
            <consortium name="EnsemblMetazoa"/>
        </authorList>
    </citation>
    <scope>IDENTIFICATION</scope>
    <source>
        <strain evidence="3">IAEA</strain>
    </source>
</reference>
<proteinExistence type="predicted"/>
<dbReference type="EMBL" id="JXJN01013655">
    <property type="status" value="NOT_ANNOTATED_CDS"/>
    <property type="molecule type" value="Genomic_DNA"/>
</dbReference>
<keyword evidence="4" id="KW-1185">Reference proteome</keyword>
<evidence type="ECO:0000313" key="4">
    <source>
        <dbReference type="Proteomes" id="UP000092460"/>
    </source>
</evidence>